<comment type="caution">
    <text evidence="1">The sequence shown here is derived from an EMBL/GenBank/DDBJ whole genome shotgun (WGS) entry which is preliminary data.</text>
</comment>
<gene>
    <name evidence="1" type="ORF">CVLEPA_LOCUS12963</name>
</gene>
<name>A0ABP0FRP4_CLALP</name>
<dbReference type="Proteomes" id="UP001642483">
    <property type="component" value="Unassembled WGS sequence"/>
</dbReference>
<protein>
    <submittedName>
        <fullName evidence="1">Uncharacterized protein</fullName>
    </submittedName>
</protein>
<organism evidence="1 2">
    <name type="scientific">Clavelina lepadiformis</name>
    <name type="common">Light-bulb sea squirt</name>
    <name type="synonym">Ascidia lepadiformis</name>
    <dbReference type="NCBI Taxonomy" id="159417"/>
    <lineage>
        <taxon>Eukaryota</taxon>
        <taxon>Metazoa</taxon>
        <taxon>Chordata</taxon>
        <taxon>Tunicata</taxon>
        <taxon>Ascidiacea</taxon>
        <taxon>Aplousobranchia</taxon>
        <taxon>Clavelinidae</taxon>
        <taxon>Clavelina</taxon>
    </lineage>
</organism>
<proteinExistence type="predicted"/>
<dbReference type="EMBL" id="CAWYQH010000090">
    <property type="protein sequence ID" value="CAK8682283.1"/>
    <property type="molecule type" value="Genomic_DNA"/>
</dbReference>
<sequence>MMLTWPLSEGYQPDISFKCCEEDLRRLEERVEALERRSDQGYFSIGCWKDTSHRAIPTAEGTSYLLDGPYQHRSNPIEKCARVARDRGCPGFAIQNGGWCATSPDILETYEKFGRSNHCKADGEGGPWANEVYQFY</sequence>
<keyword evidence="2" id="KW-1185">Reference proteome</keyword>
<evidence type="ECO:0000313" key="1">
    <source>
        <dbReference type="EMBL" id="CAK8682283.1"/>
    </source>
</evidence>
<reference evidence="1 2" key="1">
    <citation type="submission" date="2024-02" db="EMBL/GenBank/DDBJ databases">
        <authorList>
            <person name="Daric V."/>
            <person name="Darras S."/>
        </authorList>
    </citation>
    <scope>NUCLEOTIDE SEQUENCE [LARGE SCALE GENOMIC DNA]</scope>
</reference>
<accession>A0ABP0FRP4</accession>
<evidence type="ECO:0000313" key="2">
    <source>
        <dbReference type="Proteomes" id="UP001642483"/>
    </source>
</evidence>